<comment type="caution">
    <text evidence="1">The sequence shown here is derived from an EMBL/GenBank/DDBJ whole genome shotgun (WGS) entry which is preliminary data.</text>
</comment>
<dbReference type="Proteomes" id="UP000295499">
    <property type="component" value="Unassembled WGS sequence"/>
</dbReference>
<gene>
    <name evidence="1" type="ORF">CLV32_3674</name>
</gene>
<accession>A0A4R6IGQ4</accession>
<proteinExistence type="predicted"/>
<name>A0A4R6IGQ4_9SPHI</name>
<sequence length="182" mass="20882">MPMKRFSIYIALPILFIIACNSNKKETVAPPVSDSRTITKAFSDLNKLDTFKVSLNGKDANDMVLNLRIIAFTGKEIYALDIKGTELINNYKESVSFKNDDQKVQFLKEELNLFFDDENFLEPAVTADEQPDQHVPDKAFYAELKQTGLNGFNYRLGKETKVYIAWSAKDQIVKRYYQCCQP</sequence>
<evidence type="ECO:0008006" key="3">
    <source>
        <dbReference type="Google" id="ProtNLM"/>
    </source>
</evidence>
<dbReference type="AlphaFoldDB" id="A0A4R6IGQ4"/>
<evidence type="ECO:0000313" key="2">
    <source>
        <dbReference type="Proteomes" id="UP000295499"/>
    </source>
</evidence>
<dbReference type="PROSITE" id="PS51257">
    <property type="entry name" value="PROKAR_LIPOPROTEIN"/>
    <property type="match status" value="1"/>
</dbReference>
<protein>
    <recommendedName>
        <fullName evidence="3">Lipoprotein</fullName>
    </recommendedName>
</protein>
<organism evidence="1 2">
    <name type="scientific">Pedobacter duraquae</name>
    <dbReference type="NCBI Taxonomy" id="425511"/>
    <lineage>
        <taxon>Bacteria</taxon>
        <taxon>Pseudomonadati</taxon>
        <taxon>Bacteroidota</taxon>
        <taxon>Sphingobacteriia</taxon>
        <taxon>Sphingobacteriales</taxon>
        <taxon>Sphingobacteriaceae</taxon>
        <taxon>Pedobacter</taxon>
    </lineage>
</organism>
<reference evidence="1 2" key="1">
    <citation type="submission" date="2019-03" db="EMBL/GenBank/DDBJ databases">
        <title>Genomic Encyclopedia of Archaeal and Bacterial Type Strains, Phase II (KMG-II): from individual species to whole genera.</title>
        <authorList>
            <person name="Goeker M."/>
        </authorList>
    </citation>
    <scope>NUCLEOTIDE SEQUENCE [LARGE SCALE GENOMIC DNA]</scope>
    <source>
        <strain evidence="1 2">DSM 19034</strain>
    </source>
</reference>
<evidence type="ECO:0000313" key="1">
    <source>
        <dbReference type="EMBL" id="TDO21036.1"/>
    </source>
</evidence>
<dbReference type="EMBL" id="SNWM01000004">
    <property type="protein sequence ID" value="TDO21036.1"/>
    <property type="molecule type" value="Genomic_DNA"/>
</dbReference>
<keyword evidence="2" id="KW-1185">Reference proteome</keyword>